<dbReference type="GO" id="GO:0032259">
    <property type="term" value="P:methylation"/>
    <property type="evidence" value="ECO:0007669"/>
    <property type="project" value="UniProtKB-KW"/>
</dbReference>
<proteinExistence type="predicted"/>
<dbReference type="KEGG" id="mbg:BN140_0818"/>
<keyword evidence="1" id="KW-0489">Methyltransferase</keyword>
<dbReference type="EMBL" id="HE964772">
    <property type="protein sequence ID" value="CCJ35741.1"/>
    <property type="molecule type" value="Genomic_DNA"/>
</dbReference>
<dbReference type="PANTHER" id="PTHR43861">
    <property type="entry name" value="TRANS-ACONITATE 2-METHYLTRANSFERASE-RELATED"/>
    <property type="match status" value="1"/>
</dbReference>
<keyword evidence="1" id="KW-0808">Transferase</keyword>
<reference evidence="2" key="1">
    <citation type="journal article" date="2012" name="J. Bacteriol.">
        <title>Complete genome sequence of the hydrogenotrophic, methanogenic archaeon Methanoculleus bourgensis strain MS2T, isolated from a sewage sludge digester.</title>
        <authorList>
            <person name="Maus I."/>
            <person name="Wibberg D."/>
            <person name="Stantscheff R."/>
            <person name="Eikmeyer F.G."/>
            <person name="Seffner A."/>
            <person name="Boelter J."/>
            <person name="Szczepanowski R."/>
            <person name="Blom J."/>
            <person name="Jaenicke S."/>
            <person name="Konig H."/>
            <person name="Puhler A."/>
            <person name="Schluter A."/>
        </authorList>
    </citation>
    <scope>NUCLEOTIDE SEQUENCE [LARGE SCALE GENOMIC DNA]</scope>
    <source>
        <strain evidence="2">ATCC 43281 / DSM 3045 / OCM 15 / MS2</strain>
    </source>
</reference>
<accession>I7KBZ0</accession>
<evidence type="ECO:0000313" key="1">
    <source>
        <dbReference type="EMBL" id="CCJ35741.1"/>
    </source>
</evidence>
<dbReference type="BioCyc" id="MBOU1201294:BN140_RS04110-MONOMER"/>
<gene>
    <name evidence="1" type="ordered locus">BN140_0818</name>
</gene>
<dbReference type="AlphaFoldDB" id="I7KBZ0"/>
<dbReference type="CDD" id="cd02440">
    <property type="entry name" value="AdoMet_MTases"/>
    <property type="match status" value="1"/>
</dbReference>
<dbReference type="GeneID" id="13354597"/>
<dbReference type="GO" id="GO:0008168">
    <property type="term" value="F:methyltransferase activity"/>
    <property type="evidence" value="ECO:0007669"/>
    <property type="project" value="UniProtKB-KW"/>
</dbReference>
<protein>
    <submittedName>
        <fullName evidence="1">Methyltransferase domain protein</fullName>
    </submittedName>
</protein>
<sequence>MDYSDMYRNGEYLRKNPTWDAGDSSWKAEQILQMLLEHNIRVRTIGEVGCGAGEILVNLQRAMGDNCVFRGYDISPQAIELCKPKSNAKLHFFQRDLLQEPDINWDVLLAIDVIEHVEDYLGFLRAIKGKATYKIFHVPLEFFVLSALHSGFLRKQRSNSGHLHYFTKDILLQMFNELGYDVLDTRYTPGFLVSRGHGWKDALLYIPRRIGFLLHKDLTVRIFGGYSLLVLAR</sequence>
<dbReference type="Proteomes" id="UP000009007">
    <property type="component" value="Chromosome I"/>
</dbReference>
<dbReference type="RefSeq" id="WP_014866717.1">
    <property type="nucleotide sequence ID" value="NC_018227.2"/>
</dbReference>
<dbReference type="Gene3D" id="3.40.50.150">
    <property type="entry name" value="Vaccinia Virus protein VP39"/>
    <property type="match status" value="1"/>
</dbReference>
<dbReference type="Pfam" id="PF13489">
    <property type="entry name" value="Methyltransf_23"/>
    <property type="match status" value="1"/>
</dbReference>
<dbReference type="InterPro" id="IPR029063">
    <property type="entry name" value="SAM-dependent_MTases_sf"/>
</dbReference>
<organism evidence="1 2">
    <name type="scientific">Methanoculleus bourgensis (strain ATCC 43281 / DSM 3045 / OCM 15 / MS2)</name>
    <name type="common">Methanogenium bourgense</name>
    <dbReference type="NCBI Taxonomy" id="1201294"/>
    <lineage>
        <taxon>Archaea</taxon>
        <taxon>Methanobacteriati</taxon>
        <taxon>Methanobacteriota</taxon>
        <taxon>Stenosarchaea group</taxon>
        <taxon>Methanomicrobia</taxon>
        <taxon>Methanomicrobiales</taxon>
        <taxon>Methanomicrobiaceae</taxon>
        <taxon>Methanoculleus</taxon>
    </lineage>
</organism>
<name>I7KBZ0_METBM</name>
<dbReference type="PATRIC" id="fig|1201294.9.peg.894"/>
<evidence type="ECO:0000313" key="2">
    <source>
        <dbReference type="Proteomes" id="UP000009007"/>
    </source>
</evidence>
<dbReference type="HOGENOM" id="CLU_1141366_0_0_2"/>
<keyword evidence="2" id="KW-1185">Reference proteome</keyword>
<dbReference type="STRING" id="1201294.BN140_0818"/>
<dbReference type="SUPFAM" id="SSF53335">
    <property type="entry name" value="S-adenosyl-L-methionine-dependent methyltransferases"/>
    <property type="match status" value="1"/>
</dbReference>